<name>A0A9W8A464_9FUNG</name>
<dbReference type="AlphaFoldDB" id="A0A9W8A464"/>
<dbReference type="OrthoDB" id="10261782at2759"/>
<dbReference type="GO" id="GO:0009116">
    <property type="term" value="P:nucleoside metabolic process"/>
    <property type="evidence" value="ECO:0007669"/>
    <property type="project" value="InterPro"/>
</dbReference>
<accession>A0A9W8A464</accession>
<comment type="caution">
    <text evidence="8">The sequence shown here is derived from an EMBL/GenBank/DDBJ whole genome shotgun (WGS) entry which is preliminary data.</text>
</comment>
<dbReference type="CDD" id="cd09009">
    <property type="entry name" value="PNP-EcPNPII_like"/>
    <property type="match status" value="1"/>
</dbReference>
<protein>
    <recommendedName>
        <fullName evidence="3">purine-nucleoside phosphorylase</fullName>
        <ecNumber evidence="3">2.4.2.1</ecNumber>
    </recommendedName>
    <alternativeName>
        <fullName evidence="6">Inosine-guanosine phosphorylase</fullName>
    </alternativeName>
</protein>
<reference evidence="8" key="1">
    <citation type="submission" date="2022-07" db="EMBL/GenBank/DDBJ databases">
        <title>Phylogenomic reconstructions and comparative analyses of Kickxellomycotina fungi.</title>
        <authorList>
            <person name="Reynolds N.K."/>
            <person name="Stajich J.E."/>
            <person name="Barry K."/>
            <person name="Grigoriev I.V."/>
            <person name="Crous P."/>
            <person name="Smith M.E."/>
        </authorList>
    </citation>
    <scope>NUCLEOTIDE SEQUENCE</scope>
    <source>
        <strain evidence="8">NBRC 100468</strain>
    </source>
</reference>
<dbReference type="InterPro" id="IPR000845">
    <property type="entry name" value="Nucleoside_phosphorylase_d"/>
</dbReference>
<keyword evidence="4 8" id="KW-0328">Glycosyltransferase</keyword>
<dbReference type="PANTHER" id="PTHR11904">
    <property type="entry name" value="METHYLTHIOADENOSINE/PURINE NUCLEOSIDE PHOSPHORYLASE"/>
    <property type="match status" value="1"/>
</dbReference>
<evidence type="ECO:0000256" key="3">
    <source>
        <dbReference type="ARBA" id="ARBA00011886"/>
    </source>
</evidence>
<keyword evidence="9" id="KW-1185">Reference proteome</keyword>
<dbReference type="GO" id="GO:0004731">
    <property type="term" value="F:purine-nucleoside phosphorylase activity"/>
    <property type="evidence" value="ECO:0007669"/>
    <property type="project" value="UniProtKB-EC"/>
</dbReference>
<dbReference type="Pfam" id="PF01048">
    <property type="entry name" value="PNP_UDP_1"/>
    <property type="match status" value="1"/>
</dbReference>
<dbReference type="GO" id="GO:0005737">
    <property type="term" value="C:cytoplasm"/>
    <property type="evidence" value="ECO:0007669"/>
    <property type="project" value="TreeGrafter"/>
</dbReference>
<dbReference type="EC" id="2.4.2.1" evidence="3"/>
<comment type="similarity">
    <text evidence="2">Belongs to the PNP/MTAP phosphorylase family.</text>
</comment>
<evidence type="ECO:0000259" key="7">
    <source>
        <dbReference type="Pfam" id="PF01048"/>
    </source>
</evidence>
<proteinExistence type="inferred from homology"/>
<dbReference type="SUPFAM" id="SSF53167">
    <property type="entry name" value="Purine and uridine phosphorylases"/>
    <property type="match status" value="1"/>
</dbReference>
<evidence type="ECO:0000313" key="9">
    <source>
        <dbReference type="Proteomes" id="UP001150538"/>
    </source>
</evidence>
<feature type="domain" description="Nucleoside phosphorylase" evidence="7">
    <location>
        <begin position="53"/>
        <end position="268"/>
    </location>
</feature>
<comment type="pathway">
    <text evidence="1">Purine metabolism; purine nucleoside salvage.</text>
</comment>
<dbReference type="InterPro" id="IPR035994">
    <property type="entry name" value="Nucleoside_phosphorylase_sf"/>
</dbReference>
<dbReference type="Gene3D" id="3.40.50.1580">
    <property type="entry name" value="Nucleoside phosphorylase domain"/>
    <property type="match status" value="1"/>
</dbReference>
<gene>
    <name evidence="8" type="primary">PNP1_1</name>
    <name evidence="8" type="ORF">H4219_000217</name>
</gene>
<evidence type="ECO:0000313" key="8">
    <source>
        <dbReference type="EMBL" id="KAJ1922355.1"/>
    </source>
</evidence>
<evidence type="ECO:0000256" key="6">
    <source>
        <dbReference type="ARBA" id="ARBA00031036"/>
    </source>
</evidence>
<evidence type="ECO:0000256" key="4">
    <source>
        <dbReference type="ARBA" id="ARBA00022676"/>
    </source>
</evidence>
<keyword evidence="5 8" id="KW-0808">Transferase</keyword>
<organism evidence="8 9">
    <name type="scientific">Mycoemilia scoparia</name>
    <dbReference type="NCBI Taxonomy" id="417184"/>
    <lineage>
        <taxon>Eukaryota</taxon>
        <taxon>Fungi</taxon>
        <taxon>Fungi incertae sedis</taxon>
        <taxon>Zoopagomycota</taxon>
        <taxon>Kickxellomycotina</taxon>
        <taxon>Kickxellomycetes</taxon>
        <taxon>Kickxellales</taxon>
        <taxon>Kickxellaceae</taxon>
        <taxon>Mycoemilia</taxon>
    </lineage>
</organism>
<dbReference type="EMBL" id="JANBPU010000001">
    <property type="protein sequence ID" value="KAJ1922355.1"/>
    <property type="molecule type" value="Genomic_DNA"/>
</dbReference>
<dbReference type="InterPro" id="IPR011268">
    <property type="entry name" value="Purine_phosphorylase"/>
</dbReference>
<dbReference type="NCBIfam" id="TIGR01697">
    <property type="entry name" value="PNPH-PUNA-XAPA"/>
    <property type="match status" value="1"/>
</dbReference>
<dbReference type="PANTHER" id="PTHR11904:SF9">
    <property type="entry name" value="PURINE NUCLEOSIDE PHOSPHORYLASE-RELATED"/>
    <property type="match status" value="1"/>
</dbReference>
<evidence type="ECO:0000256" key="2">
    <source>
        <dbReference type="ARBA" id="ARBA00006751"/>
    </source>
</evidence>
<sequence length="323" mass="35370">MMESEVKLPPDSAKVCKDAAAYIQERLPNGFSPKVGIISGSNSPVTLDHLNPEDERVEINLKDIPGFVKSTVVMSQANRKLLAGTISNTQVIVMLGRIHYYEGYSLKQVTLPIRVLKKLGIKTLIMVGAVASISPDIKLGDIAVISDHISLPNITGLNPLVGPNISHMGPRYPTMTDTYTYKLRKTLFKCWLKSEYLQTRGVNLKEAIYCYTSGPSYETRAECRALKICGGDVIGTCINPEIVVAKYCGLDILVVCAVTSMAPFSKETSALEAAMADLEGRKLVATKEEEDEDILSYKDNIKKSVNRGGDIRNLIIDLVSAIE</sequence>
<dbReference type="Proteomes" id="UP001150538">
    <property type="component" value="Unassembled WGS sequence"/>
</dbReference>
<evidence type="ECO:0000256" key="1">
    <source>
        <dbReference type="ARBA" id="ARBA00005058"/>
    </source>
</evidence>
<evidence type="ECO:0000256" key="5">
    <source>
        <dbReference type="ARBA" id="ARBA00022679"/>
    </source>
</evidence>